<dbReference type="Gene3D" id="3.30.870.10">
    <property type="entry name" value="Endonuclease Chain A"/>
    <property type="match status" value="2"/>
</dbReference>
<proteinExistence type="predicted"/>
<comment type="subcellular location">
    <subcellularLocation>
        <location evidence="2">Secreted</location>
    </subcellularLocation>
</comment>
<name>A0A1G6D266_9HYPH</name>
<accession>A0A1G6D266</accession>
<dbReference type="EMBL" id="FMXQ01000006">
    <property type="protein sequence ID" value="SDB39263.1"/>
    <property type="molecule type" value="Genomic_DNA"/>
</dbReference>
<dbReference type="GO" id="GO:0005576">
    <property type="term" value="C:extracellular region"/>
    <property type="evidence" value="ECO:0007669"/>
    <property type="project" value="UniProtKB-SubCell"/>
</dbReference>
<dbReference type="InterPro" id="IPR025202">
    <property type="entry name" value="PLD-like_dom"/>
</dbReference>
<gene>
    <name evidence="8" type="ORF">SAMN02982931_02917</name>
</gene>
<dbReference type="AlphaFoldDB" id="A0A1G6D266"/>
<evidence type="ECO:0000256" key="6">
    <source>
        <dbReference type="SAM" id="Phobius"/>
    </source>
</evidence>
<dbReference type="CDD" id="cd09113">
    <property type="entry name" value="PLDc_ymdC_like_2"/>
    <property type="match status" value="1"/>
</dbReference>
<dbReference type="InterPro" id="IPR001736">
    <property type="entry name" value="PLipase_D/transphosphatidylase"/>
</dbReference>
<keyword evidence="9" id="KW-1185">Reference proteome</keyword>
<reference evidence="8 9" key="1">
    <citation type="submission" date="2016-10" db="EMBL/GenBank/DDBJ databases">
        <authorList>
            <person name="de Groot N.N."/>
        </authorList>
    </citation>
    <scope>NUCLEOTIDE SEQUENCE [LARGE SCALE GENOMIC DNA]</scope>
    <source>
        <strain evidence="8 9">ATCC 35022</strain>
    </source>
</reference>
<comment type="function">
    <text evidence="1">Could be a virulence factor.</text>
</comment>
<organism evidence="8 9">
    <name type="scientific">Bauldia litoralis</name>
    <dbReference type="NCBI Taxonomy" id="665467"/>
    <lineage>
        <taxon>Bacteria</taxon>
        <taxon>Pseudomonadati</taxon>
        <taxon>Pseudomonadota</taxon>
        <taxon>Alphaproteobacteria</taxon>
        <taxon>Hyphomicrobiales</taxon>
        <taxon>Kaistiaceae</taxon>
        <taxon>Bauldia</taxon>
    </lineage>
</organism>
<dbReference type="SUPFAM" id="SSF56024">
    <property type="entry name" value="Phospholipase D/nuclease"/>
    <property type="match status" value="2"/>
</dbReference>
<keyword evidence="6" id="KW-1133">Transmembrane helix</keyword>
<dbReference type="Pfam" id="PF13091">
    <property type="entry name" value="PLDc_2"/>
    <property type="match status" value="2"/>
</dbReference>
<feature type="transmembrane region" description="Helical" evidence="6">
    <location>
        <begin position="7"/>
        <end position="26"/>
    </location>
</feature>
<feature type="domain" description="PLD phosphodiesterase" evidence="7">
    <location>
        <begin position="409"/>
        <end position="436"/>
    </location>
</feature>
<feature type="domain" description="PLD phosphodiesterase" evidence="7">
    <location>
        <begin position="169"/>
        <end position="196"/>
    </location>
</feature>
<dbReference type="GO" id="GO:0032049">
    <property type="term" value="P:cardiolipin biosynthetic process"/>
    <property type="evidence" value="ECO:0007669"/>
    <property type="project" value="UniProtKB-ARBA"/>
</dbReference>
<evidence type="ECO:0000313" key="8">
    <source>
        <dbReference type="EMBL" id="SDB39263.1"/>
    </source>
</evidence>
<keyword evidence="4" id="KW-0964">Secreted</keyword>
<evidence type="ECO:0000259" key="7">
    <source>
        <dbReference type="PROSITE" id="PS50035"/>
    </source>
</evidence>
<dbReference type="PANTHER" id="PTHR21248">
    <property type="entry name" value="CARDIOLIPIN SYNTHASE"/>
    <property type="match status" value="1"/>
</dbReference>
<protein>
    <recommendedName>
        <fullName evidence="3">Phospholipase D</fullName>
    </recommendedName>
    <alternativeName>
        <fullName evidence="5">Choline phosphatase</fullName>
    </alternativeName>
</protein>
<dbReference type="RefSeq" id="WP_175478451.1">
    <property type="nucleotide sequence ID" value="NZ_FMXQ01000006.1"/>
</dbReference>
<dbReference type="SMART" id="SM00155">
    <property type="entry name" value="PLDc"/>
    <property type="match status" value="2"/>
</dbReference>
<dbReference type="STRING" id="665467.SAMN02982931_02917"/>
<evidence type="ECO:0000256" key="2">
    <source>
        <dbReference type="ARBA" id="ARBA00004613"/>
    </source>
</evidence>
<evidence type="ECO:0000256" key="5">
    <source>
        <dbReference type="ARBA" id="ARBA00029594"/>
    </source>
</evidence>
<dbReference type="Proteomes" id="UP000199071">
    <property type="component" value="Unassembled WGS sequence"/>
</dbReference>
<dbReference type="CDD" id="cd09111">
    <property type="entry name" value="PLDc_ymdC_like_1"/>
    <property type="match status" value="1"/>
</dbReference>
<evidence type="ECO:0000256" key="1">
    <source>
        <dbReference type="ARBA" id="ARBA00003145"/>
    </source>
</evidence>
<dbReference type="GO" id="GO:0030572">
    <property type="term" value="F:phosphatidyltransferase activity"/>
    <property type="evidence" value="ECO:0007669"/>
    <property type="project" value="UniProtKB-ARBA"/>
</dbReference>
<keyword evidence="6" id="KW-0472">Membrane</keyword>
<keyword evidence="6" id="KW-0812">Transmembrane</keyword>
<evidence type="ECO:0000256" key="3">
    <source>
        <dbReference type="ARBA" id="ARBA00018392"/>
    </source>
</evidence>
<dbReference type="PANTHER" id="PTHR21248:SF12">
    <property type="entry name" value="CARDIOLIPIN SYNTHASE C"/>
    <property type="match status" value="1"/>
</dbReference>
<evidence type="ECO:0000313" key="9">
    <source>
        <dbReference type="Proteomes" id="UP000199071"/>
    </source>
</evidence>
<evidence type="ECO:0000256" key="4">
    <source>
        <dbReference type="ARBA" id="ARBA00022525"/>
    </source>
</evidence>
<dbReference type="PROSITE" id="PS50035">
    <property type="entry name" value="PLD"/>
    <property type="match status" value="2"/>
</dbReference>
<sequence length="519" mass="55532">MRTFLKFLLVVIVVAVAAIVILRLLYPLPSLDGRQVSTALPASADTRLGAALLPAIASRPDVSGVVPLLDGRDAFAARAVLARAAEESIDAQYYIWQTDTTGLILLDELRAATERGVRVRLLVDDNGIPGLDRQLAALNALPTMDVRLFNPFTLRDPKLLSYAFDFPRLNRRMHNKSFTVDGVATILGGRNIGDIYFAYGDGVHYFDVDALAVGPAATEVSADFDRYWASGSAYPAEEILAPAPDGLSLLTDAAAEARASEGAKAYVQAIAGSTLVQEFESGSEGLEWVPVTVVSDDPAKGLGEAPVSDLLVGKLHALLAQPESEVDLVSAYFVPGEEGTALLTGLAANDVAVRVLTNAQESTDVVVVHSAYARYRPELLDAGVTLYELRADQAGPPEEEAGFTIFGPSASSLHAKTFAIDGKRIFIGSFNFDPRSARLNTEMGVLIESPAMATGLSRFMQSEAPLVAYAVVPGPDGGLAWVTTEADGETTVFDVEPDTTGFQRWMVRFLGLLPIEWML</sequence>